<dbReference type="InterPro" id="IPR005490">
    <property type="entry name" value="LD_TPept_cat_dom"/>
</dbReference>
<keyword evidence="11" id="KW-1185">Reference proteome</keyword>
<evidence type="ECO:0000256" key="7">
    <source>
        <dbReference type="PROSITE-ProRule" id="PRU01373"/>
    </source>
</evidence>
<evidence type="ECO:0000256" key="4">
    <source>
        <dbReference type="ARBA" id="ARBA00022984"/>
    </source>
</evidence>
<dbReference type="Gene3D" id="2.60.40.3780">
    <property type="match status" value="1"/>
</dbReference>
<dbReference type="InterPro" id="IPR038063">
    <property type="entry name" value="Transpep_catalytic_dom"/>
</dbReference>
<keyword evidence="5" id="KW-0012">Acyltransferase</keyword>
<dbReference type="PANTHER" id="PTHR30582">
    <property type="entry name" value="L,D-TRANSPEPTIDASE"/>
    <property type="match status" value="1"/>
</dbReference>
<dbReference type="Pfam" id="PF03734">
    <property type="entry name" value="YkuD"/>
    <property type="match status" value="1"/>
</dbReference>
<dbReference type="EMBL" id="CP043959">
    <property type="protein sequence ID" value="QER88560.1"/>
    <property type="molecule type" value="Genomic_DNA"/>
</dbReference>
<keyword evidence="4 7" id="KW-0573">Peptidoglycan synthesis</keyword>
<keyword evidence="6 7" id="KW-0961">Cell wall biogenesis/degradation</keyword>
<proteinExistence type="predicted"/>
<keyword evidence="2" id="KW-0808">Transferase</keyword>
<feature type="domain" description="L,D-TPase catalytic" evidence="9">
    <location>
        <begin position="252"/>
        <end position="377"/>
    </location>
</feature>
<sequence>MRDTESPRTGPRARRGRLIGCTLLVTALGAGVTGCSSDGSPLSAEPYDAADQISFSGSLDEGKPADPDKPLEIVAKDSDGRITDVTAVDAAGRRLAGELAADGSRWHSTTPLAADAQYTVRVSTEDEDGAPGRKVLTFTTGKTGTAKRLGVTFGPEAGTYGVGQPLVAELSEPVKDRAQRAVVERSLKVDSTPAVTGAWHWVDDKKLHFRPKDYWPAQATVQVRSNLEGIRIGDRLRGGAAKPLTIRTGDRVIALTDAATHRLTVYKNDEEIKQIPVTTGKPGFETRNGVKVVLAKERFVRMRSTTVGIAEGSSESYDLDVHFATRVTWSGEYVHAAPWSVGSQGYANVSHGCVGMSTADAEWFFDTFRQGDLVEVVNSEGDTMEPFGNGFGDWNLDWDKWRAGSALTAGGTAPDTGEAARLRPATL</sequence>
<dbReference type="RefSeq" id="WP_150156155.1">
    <property type="nucleotide sequence ID" value="NZ_CP043959.1"/>
</dbReference>
<dbReference type="SUPFAM" id="SSF141523">
    <property type="entry name" value="L,D-transpeptidase catalytic domain-like"/>
    <property type="match status" value="1"/>
</dbReference>
<dbReference type="Gene3D" id="2.60.40.3710">
    <property type="match status" value="1"/>
</dbReference>
<evidence type="ECO:0000256" key="1">
    <source>
        <dbReference type="ARBA" id="ARBA00004752"/>
    </source>
</evidence>
<feature type="region of interest" description="Disordered" evidence="8">
    <location>
        <begin position="407"/>
        <end position="427"/>
    </location>
</feature>
<dbReference type="PROSITE" id="PS51257">
    <property type="entry name" value="PROKAR_LIPOPROTEIN"/>
    <property type="match status" value="1"/>
</dbReference>
<keyword evidence="3 7" id="KW-0133">Cell shape</keyword>
<name>A0ABX5ZW39_STRTE</name>
<protein>
    <submittedName>
        <fullName evidence="10">L,D-transpeptidase</fullName>
    </submittedName>
</protein>
<dbReference type="PROSITE" id="PS52029">
    <property type="entry name" value="LD_TPASE"/>
    <property type="match status" value="1"/>
</dbReference>
<dbReference type="Pfam" id="PF17964">
    <property type="entry name" value="Big_10"/>
    <property type="match status" value="1"/>
</dbReference>
<comment type="pathway">
    <text evidence="1 7">Cell wall biogenesis; peptidoglycan biosynthesis.</text>
</comment>
<accession>A0ABX5ZW39</accession>
<dbReference type="CDD" id="cd16913">
    <property type="entry name" value="YkuD_like"/>
    <property type="match status" value="1"/>
</dbReference>
<evidence type="ECO:0000313" key="11">
    <source>
        <dbReference type="Proteomes" id="UP000324308"/>
    </source>
</evidence>
<dbReference type="InterPro" id="IPR041280">
    <property type="entry name" value="Big_10"/>
</dbReference>
<reference evidence="10 11" key="1">
    <citation type="submission" date="2019-09" db="EMBL/GenBank/DDBJ databases">
        <title>Draft genome sequence of the Ebosin-producing strain Streptomyces sp. 139.</title>
        <authorList>
            <person name="Ai L."/>
            <person name="Geng M."/>
            <person name="Ma M."/>
            <person name="Bai L."/>
        </authorList>
    </citation>
    <scope>NUCLEOTIDE SEQUENCE [LARGE SCALE GENOMIC DNA]</scope>
    <source>
        <strain evidence="10 11">139</strain>
    </source>
</reference>
<evidence type="ECO:0000313" key="10">
    <source>
        <dbReference type="EMBL" id="QER88560.1"/>
    </source>
</evidence>
<dbReference type="Proteomes" id="UP000324308">
    <property type="component" value="Chromosome"/>
</dbReference>
<evidence type="ECO:0000256" key="8">
    <source>
        <dbReference type="SAM" id="MobiDB-lite"/>
    </source>
</evidence>
<dbReference type="InterPro" id="IPR050979">
    <property type="entry name" value="LD-transpeptidase"/>
</dbReference>
<evidence type="ECO:0000256" key="2">
    <source>
        <dbReference type="ARBA" id="ARBA00022679"/>
    </source>
</evidence>
<evidence type="ECO:0000256" key="3">
    <source>
        <dbReference type="ARBA" id="ARBA00022960"/>
    </source>
</evidence>
<evidence type="ECO:0000259" key="9">
    <source>
        <dbReference type="PROSITE" id="PS52029"/>
    </source>
</evidence>
<feature type="active site" description="Nucleophile" evidence="7">
    <location>
        <position position="353"/>
    </location>
</feature>
<gene>
    <name evidence="10" type="ORF">F3L20_24315</name>
</gene>
<organism evidence="10 11">
    <name type="scientific">Streptomyces tendae</name>
    <dbReference type="NCBI Taxonomy" id="1932"/>
    <lineage>
        <taxon>Bacteria</taxon>
        <taxon>Bacillati</taxon>
        <taxon>Actinomycetota</taxon>
        <taxon>Actinomycetes</taxon>
        <taxon>Kitasatosporales</taxon>
        <taxon>Streptomycetaceae</taxon>
        <taxon>Streptomyces</taxon>
    </lineage>
</organism>
<evidence type="ECO:0000256" key="5">
    <source>
        <dbReference type="ARBA" id="ARBA00023315"/>
    </source>
</evidence>
<dbReference type="PANTHER" id="PTHR30582:SF2">
    <property type="entry name" value="L,D-TRANSPEPTIDASE YCIB-RELATED"/>
    <property type="match status" value="1"/>
</dbReference>
<feature type="active site" description="Proton donor/acceptor" evidence="7">
    <location>
        <position position="335"/>
    </location>
</feature>
<evidence type="ECO:0000256" key="6">
    <source>
        <dbReference type="ARBA" id="ARBA00023316"/>
    </source>
</evidence>
<dbReference type="Gene3D" id="2.40.440.10">
    <property type="entry name" value="L,D-transpeptidase catalytic domain-like"/>
    <property type="match status" value="1"/>
</dbReference>